<proteinExistence type="predicted"/>
<dbReference type="Pfam" id="PF11369">
    <property type="entry name" value="DUF3160"/>
    <property type="match status" value="1"/>
</dbReference>
<feature type="non-terminal residue" evidence="1">
    <location>
        <position position="193"/>
    </location>
</feature>
<dbReference type="InterPro" id="IPR022601">
    <property type="entry name" value="DUF3160"/>
</dbReference>
<reference evidence="1" key="1">
    <citation type="journal article" date="2014" name="Front. Microbiol.">
        <title>High frequency of phylogenetically diverse reductive dehalogenase-homologous genes in deep subseafloor sedimentary metagenomes.</title>
        <authorList>
            <person name="Kawai M."/>
            <person name="Futagami T."/>
            <person name="Toyoda A."/>
            <person name="Takaki Y."/>
            <person name="Nishi S."/>
            <person name="Hori S."/>
            <person name="Arai W."/>
            <person name="Tsubouchi T."/>
            <person name="Morono Y."/>
            <person name="Uchiyama I."/>
            <person name="Ito T."/>
            <person name="Fujiyama A."/>
            <person name="Inagaki F."/>
            <person name="Takami H."/>
        </authorList>
    </citation>
    <scope>NUCLEOTIDE SEQUENCE</scope>
    <source>
        <strain evidence="1">Expedition CK06-06</strain>
    </source>
</reference>
<comment type="caution">
    <text evidence="1">The sequence shown here is derived from an EMBL/GenBank/DDBJ whole genome shotgun (WGS) entry which is preliminary data.</text>
</comment>
<organism evidence="1">
    <name type="scientific">marine sediment metagenome</name>
    <dbReference type="NCBI Taxonomy" id="412755"/>
    <lineage>
        <taxon>unclassified sequences</taxon>
        <taxon>metagenomes</taxon>
        <taxon>ecological metagenomes</taxon>
    </lineage>
</organism>
<gene>
    <name evidence="1" type="ORF">S06H3_23342</name>
</gene>
<protein>
    <submittedName>
        <fullName evidence="1">Uncharacterized protein</fullName>
    </submittedName>
</protein>
<dbReference type="AlphaFoldDB" id="X1LKY8"/>
<evidence type="ECO:0000313" key="1">
    <source>
        <dbReference type="EMBL" id="GAI06481.1"/>
    </source>
</evidence>
<dbReference type="EMBL" id="BARV01012669">
    <property type="protein sequence ID" value="GAI06481.1"/>
    <property type="molecule type" value="Genomic_DNA"/>
</dbReference>
<feature type="non-terminal residue" evidence="1">
    <location>
        <position position="1"/>
    </location>
</feature>
<sequence length="193" mass="22280">IKQEIEQWNQEHPWDKREFKPLKKVDFSILSYVGGEVKAEIKNIEAHEGFKPSAIFNSPDSQNSYREDYSQYVPRGHYTRSEALKRYFKAMMWYGRMAFFLKGSRDALVSEKDATIATIQASLISAELPNVKVNDATCWETWNRIYSVTSFFVGTADDLTPYEYLEAIGKVFGTEFDVSQLANEEALLDFLLD</sequence>
<name>X1LKY8_9ZZZZ</name>
<accession>X1LKY8</accession>